<accession>A0ABN0EJW5</accession>
<evidence type="ECO:0000313" key="2">
    <source>
        <dbReference type="Proteomes" id="UP000005963"/>
    </source>
</evidence>
<proteinExistence type="predicted"/>
<gene>
    <name evidence="1" type="ORF">HMPREF9454_00724</name>
</gene>
<reference evidence="1 2" key="1">
    <citation type="submission" date="2012-01" db="EMBL/GenBank/DDBJ databases">
        <title>The Genome Sequence of Megamonas funiformis YIT 11815.</title>
        <authorList>
            <consortium name="The Broad Institute Genome Sequencing Platform"/>
            <person name="Earl A."/>
            <person name="Ward D."/>
            <person name="Feldgarden M."/>
            <person name="Gevers D."/>
            <person name="Morotomi M."/>
            <person name="Young S.K."/>
            <person name="Zeng Q."/>
            <person name="Gargeya S."/>
            <person name="Fitzgerald M."/>
            <person name="Haas B."/>
            <person name="Abouelleil A."/>
            <person name="Alvarado L."/>
            <person name="Arachchi H.M."/>
            <person name="Berlin A."/>
            <person name="Chapman S.B."/>
            <person name="Gearin G."/>
            <person name="Goldberg J."/>
            <person name="Griggs A."/>
            <person name="Gujja S."/>
            <person name="Hansen M."/>
            <person name="Heiman D."/>
            <person name="Howarth C."/>
            <person name="Larimer J."/>
            <person name="Lui A."/>
            <person name="MacDonald P.J.P."/>
            <person name="McCowen C."/>
            <person name="Montmayeur A."/>
            <person name="Murphy C."/>
            <person name="Neiman D."/>
            <person name="Pearson M."/>
            <person name="Priest M."/>
            <person name="Roberts A."/>
            <person name="Saif S."/>
            <person name="Shea T."/>
            <person name="Sisk P."/>
            <person name="Stolte C."/>
            <person name="Sykes S."/>
            <person name="Wortman J."/>
            <person name="Nusbaum C."/>
            <person name="Birren B."/>
        </authorList>
    </citation>
    <scope>NUCLEOTIDE SEQUENCE [LARGE SCALE GENOMIC DNA]</scope>
    <source>
        <strain evidence="1 2">YIT 11815</strain>
    </source>
</reference>
<keyword evidence="2" id="KW-1185">Reference proteome</keyword>
<comment type="caution">
    <text evidence="1">The sequence shown here is derived from an EMBL/GenBank/DDBJ whole genome shotgun (WGS) entry which is preliminary data.</text>
</comment>
<dbReference type="Proteomes" id="UP000005963">
    <property type="component" value="Unassembled WGS sequence"/>
</dbReference>
<organism evidence="1 2">
    <name type="scientific">Megamonas funiformis YIT 11815</name>
    <dbReference type="NCBI Taxonomy" id="742816"/>
    <lineage>
        <taxon>Bacteria</taxon>
        <taxon>Bacillati</taxon>
        <taxon>Bacillota</taxon>
        <taxon>Negativicutes</taxon>
        <taxon>Selenomonadales</taxon>
        <taxon>Selenomonadaceae</taxon>
        <taxon>Megamonas</taxon>
    </lineage>
</organism>
<evidence type="ECO:0000313" key="1">
    <source>
        <dbReference type="EMBL" id="EHR38525.1"/>
    </source>
</evidence>
<dbReference type="EMBL" id="ADMB01000035">
    <property type="protein sequence ID" value="EHR38525.1"/>
    <property type="molecule type" value="Genomic_DNA"/>
</dbReference>
<protein>
    <submittedName>
        <fullName evidence="1">Uncharacterized protein</fullName>
    </submittedName>
</protein>
<sequence length="49" mass="5660">MLYLNKKCLLVVEKTSYLTLTNVVFELNKEDIIDINPENLTLTNVVFSL</sequence>
<name>A0ABN0EJW5_9FIRM</name>